<comment type="caution">
    <text evidence="1">The sequence shown here is derived from an EMBL/GenBank/DDBJ whole genome shotgun (WGS) entry which is preliminary data.</text>
</comment>
<accession>A0A1F8GID7</accession>
<dbReference type="AlphaFoldDB" id="A0A1F8GID7"/>
<evidence type="ECO:0000313" key="1">
    <source>
        <dbReference type="EMBL" id="OGN25152.1"/>
    </source>
</evidence>
<sequence>MKVSLKDQKRYVLGEKRDYQISAKIYKLEKYKLSSEDKKTVNLIRTQLEKDWRKPLLKILNHLLKKY</sequence>
<proteinExistence type="predicted"/>
<evidence type="ECO:0000313" key="2">
    <source>
        <dbReference type="Proteomes" id="UP000178256"/>
    </source>
</evidence>
<gene>
    <name evidence="1" type="ORF">A2925_02860</name>
</gene>
<organism evidence="1 2">
    <name type="scientific">Candidatus Yanofskybacteria bacterium RIFCSPLOWO2_01_FULL_44_22</name>
    <dbReference type="NCBI Taxonomy" id="1802697"/>
    <lineage>
        <taxon>Bacteria</taxon>
        <taxon>Candidatus Yanofskyibacteriota</taxon>
    </lineage>
</organism>
<dbReference type="STRING" id="1802697.A2925_02860"/>
<reference evidence="1 2" key="1">
    <citation type="journal article" date="2016" name="Nat. Commun.">
        <title>Thousands of microbial genomes shed light on interconnected biogeochemical processes in an aquifer system.</title>
        <authorList>
            <person name="Anantharaman K."/>
            <person name="Brown C.T."/>
            <person name="Hug L.A."/>
            <person name="Sharon I."/>
            <person name="Castelle C.J."/>
            <person name="Probst A.J."/>
            <person name="Thomas B.C."/>
            <person name="Singh A."/>
            <person name="Wilkins M.J."/>
            <person name="Karaoz U."/>
            <person name="Brodie E.L."/>
            <person name="Williams K.H."/>
            <person name="Hubbard S.S."/>
            <person name="Banfield J.F."/>
        </authorList>
    </citation>
    <scope>NUCLEOTIDE SEQUENCE [LARGE SCALE GENOMIC DNA]</scope>
</reference>
<protein>
    <submittedName>
        <fullName evidence="1">Uncharacterized protein</fullName>
    </submittedName>
</protein>
<dbReference type="EMBL" id="MGKL01000022">
    <property type="protein sequence ID" value="OGN25152.1"/>
    <property type="molecule type" value="Genomic_DNA"/>
</dbReference>
<name>A0A1F8GID7_9BACT</name>
<dbReference type="Proteomes" id="UP000178256">
    <property type="component" value="Unassembled WGS sequence"/>
</dbReference>